<evidence type="ECO:0000256" key="1">
    <source>
        <dbReference type="ARBA" id="ARBA00004496"/>
    </source>
</evidence>
<protein>
    <recommendedName>
        <fullName evidence="5">Beta-hydroxyacyl-ACP dehydratase</fullName>
    </recommendedName>
</protein>
<proteinExistence type="predicted"/>
<keyword evidence="3" id="KW-0456">Lyase</keyword>
<comment type="subcellular location">
    <subcellularLocation>
        <location evidence="1">Cytoplasm</location>
    </subcellularLocation>
</comment>
<dbReference type="Gene3D" id="3.10.129.10">
    <property type="entry name" value="Hotdog Thioesterase"/>
    <property type="match status" value="1"/>
</dbReference>
<dbReference type="AlphaFoldDB" id="A0A0F9MVW6"/>
<comment type="caution">
    <text evidence="4">The sequence shown here is derived from an EMBL/GenBank/DDBJ whole genome shotgun (WGS) entry which is preliminary data.</text>
</comment>
<dbReference type="GO" id="GO:0005737">
    <property type="term" value="C:cytoplasm"/>
    <property type="evidence" value="ECO:0007669"/>
    <property type="project" value="UniProtKB-SubCell"/>
</dbReference>
<organism evidence="4">
    <name type="scientific">marine sediment metagenome</name>
    <dbReference type="NCBI Taxonomy" id="412755"/>
    <lineage>
        <taxon>unclassified sequences</taxon>
        <taxon>metagenomes</taxon>
        <taxon>ecological metagenomes</taxon>
    </lineage>
</organism>
<evidence type="ECO:0000313" key="4">
    <source>
        <dbReference type="EMBL" id="KKN09899.1"/>
    </source>
</evidence>
<gene>
    <name evidence="4" type="ORF">LCGC14_1042050</name>
</gene>
<dbReference type="GO" id="GO:0016829">
    <property type="term" value="F:lyase activity"/>
    <property type="evidence" value="ECO:0007669"/>
    <property type="project" value="UniProtKB-KW"/>
</dbReference>
<dbReference type="CDD" id="cd01288">
    <property type="entry name" value="FabZ"/>
    <property type="match status" value="1"/>
</dbReference>
<evidence type="ECO:0000256" key="2">
    <source>
        <dbReference type="ARBA" id="ARBA00022490"/>
    </source>
</evidence>
<name>A0A0F9MVW6_9ZZZZ</name>
<dbReference type="Pfam" id="PF07977">
    <property type="entry name" value="FabA"/>
    <property type="match status" value="1"/>
</dbReference>
<dbReference type="PANTHER" id="PTHR30272:SF1">
    <property type="entry name" value="3-HYDROXYACYL-[ACYL-CARRIER-PROTEIN] DEHYDRATASE"/>
    <property type="match status" value="1"/>
</dbReference>
<keyword evidence="2" id="KW-0963">Cytoplasm</keyword>
<dbReference type="InterPro" id="IPR013114">
    <property type="entry name" value="FabA_FabZ"/>
</dbReference>
<sequence>MELDVEQIKKIIPHRDPFLFLDKVRDLEPGKSATGLWTLKPDFDVFKGHFPDYPVLPGVLAVESMAQLGAVVMLSLPDNQGKTAFFAGIDSVRFKKELKPGDTLKLEGEVTKIKGPIGKAKTSVTIDSQLAVEAELMFAIKNV</sequence>
<dbReference type="FunFam" id="3.10.129.10:FF:000001">
    <property type="entry name" value="3-hydroxyacyl-[acyl-carrier-protein] dehydratase FabZ"/>
    <property type="match status" value="1"/>
</dbReference>
<accession>A0A0F9MVW6</accession>
<evidence type="ECO:0008006" key="5">
    <source>
        <dbReference type="Google" id="ProtNLM"/>
    </source>
</evidence>
<dbReference type="SUPFAM" id="SSF54637">
    <property type="entry name" value="Thioesterase/thiol ester dehydrase-isomerase"/>
    <property type="match status" value="1"/>
</dbReference>
<dbReference type="PANTHER" id="PTHR30272">
    <property type="entry name" value="3-HYDROXYACYL-[ACYL-CARRIER-PROTEIN] DEHYDRATASE"/>
    <property type="match status" value="1"/>
</dbReference>
<dbReference type="NCBIfam" id="NF000582">
    <property type="entry name" value="PRK00006.1"/>
    <property type="match status" value="1"/>
</dbReference>
<dbReference type="InterPro" id="IPR029069">
    <property type="entry name" value="HotDog_dom_sf"/>
</dbReference>
<reference evidence="4" key="1">
    <citation type="journal article" date="2015" name="Nature">
        <title>Complex archaea that bridge the gap between prokaryotes and eukaryotes.</title>
        <authorList>
            <person name="Spang A."/>
            <person name="Saw J.H."/>
            <person name="Jorgensen S.L."/>
            <person name="Zaremba-Niedzwiedzka K."/>
            <person name="Martijn J."/>
            <person name="Lind A.E."/>
            <person name="van Eijk R."/>
            <person name="Schleper C."/>
            <person name="Guy L."/>
            <person name="Ettema T.J."/>
        </authorList>
    </citation>
    <scope>NUCLEOTIDE SEQUENCE</scope>
</reference>
<dbReference type="EMBL" id="LAZR01004297">
    <property type="protein sequence ID" value="KKN09899.1"/>
    <property type="molecule type" value="Genomic_DNA"/>
</dbReference>
<evidence type="ECO:0000256" key="3">
    <source>
        <dbReference type="ARBA" id="ARBA00023239"/>
    </source>
</evidence>